<dbReference type="InterPro" id="IPR048912">
    <property type="entry name" value="BetaGal1-like_ABD1"/>
</dbReference>
<proteinExistence type="inferred from homology"/>
<reference evidence="13" key="2">
    <citation type="journal article" date="2018" name="Environ. Sci. Technol.">
        <title>The Toxicogenome of Hyalella azteca: A Model for Sediment Ecotoxicology and Evolutionary Toxicology.</title>
        <authorList>
            <person name="Poynton H.C."/>
            <person name="Hasenbein S."/>
            <person name="Benoit J.B."/>
            <person name="Sepulveda M.S."/>
            <person name="Poelchau M.F."/>
            <person name="Hughes D.S.T."/>
            <person name="Murali S.C."/>
            <person name="Chen S."/>
            <person name="Glastad K.M."/>
            <person name="Goodisman M.A.D."/>
            <person name="Werren J.H."/>
            <person name="Vineis J.H."/>
            <person name="Bowen J.L."/>
            <person name="Friedrich M."/>
            <person name="Jones J."/>
            <person name="Robertson H.M."/>
            <person name="Feyereisen R."/>
            <person name="Mechler-Hickson A."/>
            <person name="Mathers N."/>
            <person name="Lee C.E."/>
            <person name="Colbourne J.K."/>
            <person name="Biales A."/>
            <person name="Johnston J.S."/>
            <person name="Wellborn G.A."/>
            <person name="Rosendale A.J."/>
            <person name="Cridge A.G."/>
            <person name="Munoz-Torres M.C."/>
            <person name="Bain P.A."/>
            <person name="Manny A.R."/>
            <person name="Major K.M."/>
            <person name="Lambert F.N."/>
            <person name="Vulpe C.D."/>
            <person name="Tuck P."/>
            <person name="Blalock B.J."/>
            <person name="Lin Y.Y."/>
            <person name="Smith M.E."/>
            <person name="Ochoa-Acuna H."/>
            <person name="Chen M.M."/>
            <person name="Childers C.P."/>
            <person name="Qu J."/>
            <person name="Dugan S."/>
            <person name="Lee S.L."/>
            <person name="Chao H."/>
            <person name="Dinh H."/>
            <person name="Han Y."/>
            <person name="Doddapaneni H."/>
            <person name="Worley K.C."/>
            <person name="Muzny D.M."/>
            <person name="Gibbs R.A."/>
            <person name="Richards S."/>
        </authorList>
    </citation>
    <scope>NUCLEOTIDE SEQUENCE</scope>
    <source>
        <strain evidence="13">HAZT.00-mixed</strain>
        <tissue evidence="13">Whole organism</tissue>
    </source>
</reference>
<feature type="active site" description="Proton donor" evidence="6">
    <location>
        <position position="196"/>
    </location>
</feature>
<dbReference type="InterPro" id="IPR026283">
    <property type="entry name" value="B-gal_1-like"/>
</dbReference>
<dbReference type="InterPro" id="IPR001944">
    <property type="entry name" value="Glycoside_Hdrlase_35"/>
</dbReference>
<evidence type="ECO:0000256" key="3">
    <source>
        <dbReference type="ARBA" id="ARBA00022801"/>
    </source>
</evidence>
<evidence type="ECO:0000259" key="10">
    <source>
        <dbReference type="Pfam" id="PF01301"/>
    </source>
</evidence>
<gene>
    <name evidence="13" type="ORF">HAZT_HAZT003211</name>
</gene>
<feature type="domain" description="Glycoside hydrolase 35 catalytic" evidence="10">
    <location>
        <begin position="47"/>
        <end position="375"/>
    </location>
</feature>
<keyword evidence="5 7" id="KW-0326">Glycosidase</keyword>
<feature type="signal peptide" evidence="9">
    <location>
        <begin position="1"/>
        <end position="21"/>
    </location>
</feature>
<feature type="chain" id="PRO_5025545473" description="Beta-galactosidase" evidence="9">
    <location>
        <begin position="22"/>
        <end position="700"/>
    </location>
</feature>
<dbReference type="PIRSF" id="PIRSF006336">
    <property type="entry name" value="B-gal"/>
    <property type="match status" value="1"/>
</dbReference>
<evidence type="ECO:0000256" key="6">
    <source>
        <dbReference type="PIRSR" id="PIRSR006336-1"/>
    </source>
</evidence>
<dbReference type="InterPro" id="IPR019801">
    <property type="entry name" value="Glyco_hydro_35_CS"/>
</dbReference>
<dbReference type="PROSITE" id="PS01182">
    <property type="entry name" value="GLYCOSYL_HYDROL_F35"/>
    <property type="match status" value="1"/>
</dbReference>
<comment type="catalytic activity">
    <reaction evidence="7">
        <text>Hydrolysis of terminal non-reducing beta-D-galactose residues in beta-D-galactosides.</text>
        <dbReference type="EC" id="3.2.1.23"/>
    </reaction>
</comment>
<dbReference type="SUPFAM" id="SSF51445">
    <property type="entry name" value="(Trans)glycosidases"/>
    <property type="match status" value="1"/>
</dbReference>
<accession>A0A6A0H4W0</accession>
<evidence type="ECO:0000259" key="12">
    <source>
        <dbReference type="Pfam" id="PF21467"/>
    </source>
</evidence>
<dbReference type="Pfam" id="PF21467">
    <property type="entry name" value="BetaGal_gal-bd"/>
    <property type="match status" value="1"/>
</dbReference>
<dbReference type="Gene3D" id="2.60.120.260">
    <property type="entry name" value="Galactose-binding domain-like"/>
    <property type="match status" value="2"/>
</dbReference>
<evidence type="ECO:0000256" key="5">
    <source>
        <dbReference type="ARBA" id="ARBA00023295"/>
    </source>
</evidence>
<dbReference type="Proteomes" id="UP000711488">
    <property type="component" value="Unassembled WGS sequence"/>
</dbReference>
<reference evidence="13" key="1">
    <citation type="submission" date="2014-08" db="EMBL/GenBank/DDBJ databases">
        <authorList>
            <person name="Murali S."/>
            <person name="Richards S."/>
            <person name="Bandaranaike D."/>
            <person name="Bellair M."/>
            <person name="Blankenburg K."/>
            <person name="Chao H."/>
            <person name="Dinh H."/>
            <person name="Doddapaneni H."/>
            <person name="Dugan-Rocha S."/>
            <person name="Elkadiri S."/>
            <person name="Gnanaolivu R."/>
            <person name="Hughes D."/>
            <person name="Lee S."/>
            <person name="Li M."/>
            <person name="Ming W."/>
            <person name="Munidasa M."/>
            <person name="Muniz J."/>
            <person name="Nguyen L."/>
            <person name="Osuji N."/>
            <person name="Pu L.-L."/>
            <person name="Puazo M."/>
            <person name="Skinner E."/>
            <person name="Qu C."/>
            <person name="Quiroz J."/>
            <person name="Raj R."/>
            <person name="Weissenberger G."/>
            <person name="Xin Y."/>
            <person name="Zou X."/>
            <person name="Han Y."/>
            <person name="Worley K."/>
            <person name="Muzny D."/>
            <person name="Gibbs R."/>
        </authorList>
    </citation>
    <scope>NUCLEOTIDE SEQUENCE</scope>
    <source>
        <strain evidence="13">HAZT.00-mixed</strain>
        <tissue evidence="13">Whole organism</tissue>
    </source>
</reference>
<dbReference type="InterPro" id="IPR031330">
    <property type="entry name" value="Gly_Hdrlase_35_cat"/>
</dbReference>
<evidence type="ECO:0000256" key="9">
    <source>
        <dbReference type="SAM" id="SignalP"/>
    </source>
</evidence>
<evidence type="ECO:0000256" key="8">
    <source>
        <dbReference type="RuleBase" id="RU003679"/>
    </source>
</evidence>
<dbReference type="Gene3D" id="3.20.20.80">
    <property type="entry name" value="Glycosidases"/>
    <property type="match status" value="1"/>
</dbReference>
<comment type="caution">
    <text evidence="13">The sequence shown here is derived from an EMBL/GenBank/DDBJ whole genome shotgun (WGS) entry which is preliminary data.</text>
</comment>
<dbReference type="FunFam" id="3.20.20.80:FF:000017">
    <property type="entry name" value="Beta-galactosidase"/>
    <property type="match status" value="1"/>
</dbReference>
<dbReference type="EC" id="3.2.1.23" evidence="7"/>
<sequence length="700" mass="78412">MLLRFYVILCLIVLLAFETNAKQQQGKNSLWKNTPRSFTIDYENDVFLKDGFPFRYVSGSIHYFRVHPSDWADRLRKMKYAGLNVVQVYVEWASHEPEPGQFDFTGALDLPEFLAEAQRQDLLVNLRAGPYMCAERDMGGLPYWLMRLHPNVRLRTSDPNYMTRVMSWLLLGLFPRIKPLLYHNGGPVIMVQVENEYGNYYACDYSYTCELRRIFRAGLGPEILLFTTDNGTPSSLRCGKSPLVYATVDFGVAANAVSEFGSQRLFEPEGPLVNSEFYSGWLDHWGRPRQRVNTSINLVLPTQDFVKALDSILALKASVNIYMFHGGTNFGFTAGADTNGGHYSSCLTTYDYDAPLSEAGDMTNKYEAVRRVIGKYLPLPGGPTPSNSSKAWYGPVLLEHTGLHSDLHSAGLLESIVAPFPLTFEELSVFSGIVIYSTVVNFTTPDPSILNLGAVHDRGYVVINGARQAVVSRSLSSSSLAVRVRQGDTILVIVESLGRINVGAGINDFKGLTSNVTLNSKLLCGWTMTPLPLTDYERLTSALAKLKMHTVMKAKTRRSESIAARSDVAVGFFEGTLYVPEDVWEPRDTFLRFDGWTKGIAWVNGFCLGRYWPVMGPQNTLYVPHGVLKRGPNTVLLLELEDARRCRRTPPRRHSHNSNHRADFGRSTSSWYGNGREDFFLGDCSVEFVDTPDIDSPVPQ</sequence>
<feature type="domain" description="Beta-galactosidase 1-like first all-beta" evidence="11">
    <location>
        <begin position="421"/>
        <end position="531"/>
    </location>
</feature>
<evidence type="ECO:0000259" key="11">
    <source>
        <dbReference type="Pfam" id="PF21317"/>
    </source>
</evidence>
<feature type="active site" description="Nucleophile" evidence="6">
    <location>
        <position position="276"/>
    </location>
</feature>
<dbReference type="OrthoDB" id="1657402at2759"/>
<name>A0A6A0H4W0_HYAAZ</name>
<dbReference type="Pfam" id="PF21317">
    <property type="entry name" value="BetaGal_ABD_1"/>
    <property type="match status" value="1"/>
</dbReference>
<dbReference type="GO" id="GO:0005975">
    <property type="term" value="P:carbohydrate metabolic process"/>
    <property type="evidence" value="ECO:0007669"/>
    <property type="project" value="InterPro"/>
</dbReference>
<organism evidence="13">
    <name type="scientific">Hyalella azteca</name>
    <name type="common">Amphipod</name>
    <dbReference type="NCBI Taxonomy" id="294128"/>
    <lineage>
        <taxon>Eukaryota</taxon>
        <taxon>Metazoa</taxon>
        <taxon>Ecdysozoa</taxon>
        <taxon>Arthropoda</taxon>
        <taxon>Crustacea</taxon>
        <taxon>Multicrustacea</taxon>
        <taxon>Malacostraca</taxon>
        <taxon>Eumalacostraca</taxon>
        <taxon>Peracarida</taxon>
        <taxon>Amphipoda</taxon>
        <taxon>Senticaudata</taxon>
        <taxon>Talitrida</taxon>
        <taxon>Talitroidea</taxon>
        <taxon>Hyalellidae</taxon>
        <taxon>Hyalella</taxon>
    </lineage>
</organism>
<dbReference type="PRINTS" id="PR00742">
    <property type="entry name" value="GLHYDRLASE35"/>
</dbReference>
<evidence type="ECO:0000256" key="7">
    <source>
        <dbReference type="RuleBase" id="RU000675"/>
    </source>
</evidence>
<keyword evidence="2 9" id="KW-0732">Signal</keyword>
<reference evidence="13" key="3">
    <citation type="submission" date="2019-06" db="EMBL/GenBank/DDBJ databases">
        <authorList>
            <person name="Poynton C."/>
            <person name="Hasenbein S."/>
            <person name="Benoit J.B."/>
            <person name="Sepulveda M.S."/>
            <person name="Poelchau M.F."/>
            <person name="Murali S.C."/>
            <person name="Chen S."/>
            <person name="Glastad K.M."/>
            <person name="Werren J.H."/>
            <person name="Vineis J.H."/>
            <person name="Bowen J.L."/>
            <person name="Friedrich M."/>
            <person name="Jones J."/>
            <person name="Robertson H.M."/>
            <person name="Feyereisen R."/>
            <person name="Mechler-Hickson A."/>
            <person name="Mathers N."/>
            <person name="Lee C.E."/>
            <person name="Colbourne J.K."/>
            <person name="Biales A."/>
            <person name="Johnston J.S."/>
            <person name="Wellborn G.A."/>
            <person name="Rosendale A.J."/>
            <person name="Cridge A.G."/>
            <person name="Munoz-Torres M.C."/>
            <person name="Bain P.A."/>
            <person name="Manny A.R."/>
            <person name="Major K.M."/>
            <person name="Lambert F.N."/>
            <person name="Vulpe C.D."/>
            <person name="Tuck P."/>
            <person name="Blalock B.J."/>
            <person name="Lin Y.-Y."/>
            <person name="Smith M.E."/>
            <person name="Ochoa-Acuna H."/>
            <person name="Chen M.-J.M."/>
            <person name="Childers C.P."/>
            <person name="Qu J."/>
            <person name="Dugan S."/>
            <person name="Lee S.L."/>
            <person name="Chao H."/>
            <person name="Dinh H."/>
            <person name="Han Y."/>
            <person name="Doddapaneni H."/>
            <person name="Worley K.C."/>
            <person name="Muzny D.M."/>
            <person name="Gibbs R.A."/>
            <person name="Richards S."/>
        </authorList>
    </citation>
    <scope>NUCLEOTIDE SEQUENCE</scope>
    <source>
        <strain evidence="13">HAZT.00-mixed</strain>
        <tissue evidence="13">Whole organism</tissue>
    </source>
</reference>
<dbReference type="SUPFAM" id="SSF49785">
    <property type="entry name" value="Galactose-binding domain-like"/>
    <property type="match status" value="1"/>
</dbReference>
<dbReference type="InterPro" id="IPR017853">
    <property type="entry name" value="GH"/>
</dbReference>
<protein>
    <recommendedName>
        <fullName evidence="7">Beta-galactosidase</fullName>
        <ecNumber evidence="7">3.2.1.23</ecNumber>
    </recommendedName>
</protein>
<evidence type="ECO:0000256" key="4">
    <source>
        <dbReference type="ARBA" id="ARBA00023180"/>
    </source>
</evidence>
<dbReference type="InterPro" id="IPR048913">
    <property type="entry name" value="BetaGal_gal-bd"/>
</dbReference>
<keyword evidence="4" id="KW-0325">Glycoprotein</keyword>
<dbReference type="EMBL" id="JQDR03006690">
    <property type="protein sequence ID" value="KAA0199816.1"/>
    <property type="molecule type" value="Genomic_DNA"/>
</dbReference>
<feature type="domain" description="Beta-galactosidase galactose-binding" evidence="12">
    <location>
        <begin position="572"/>
        <end position="633"/>
    </location>
</feature>
<evidence type="ECO:0000256" key="1">
    <source>
        <dbReference type="ARBA" id="ARBA00009809"/>
    </source>
</evidence>
<dbReference type="PANTHER" id="PTHR23421">
    <property type="entry name" value="BETA-GALACTOSIDASE RELATED"/>
    <property type="match status" value="1"/>
</dbReference>
<dbReference type="Pfam" id="PF01301">
    <property type="entry name" value="Glyco_hydro_35"/>
    <property type="match status" value="1"/>
</dbReference>
<comment type="similarity">
    <text evidence="1 8">Belongs to the glycosyl hydrolase 35 family.</text>
</comment>
<evidence type="ECO:0000256" key="2">
    <source>
        <dbReference type="ARBA" id="ARBA00022729"/>
    </source>
</evidence>
<evidence type="ECO:0000313" key="13">
    <source>
        <dbReference type="EMBL" id="KAA0199816.1"/>
    </source>
</evidence>
<dbReference type="AlphaFoldDB" id="A0A6A0H4W0"/>
<keyword evidence="3 7" id="KW-0378">Hydrolase</keyword>
<dbReference type="GO" id="GO:0004565">
    <property type="term" value="F:beta-galactosidase activity"/>
    <property type="evidence" value="ECO:0007669"/>
    <property type="project" value="UniProtKB-EC"/>
</dbReference>
<dbReference type="InterPro" id="IPR008979">
    <property type="entry name" value="Galactose-bd-like_sf"/>
</dbReference>